<keyword evidence="3" id="KW-0833">Ubl conjugation pathway</keyword>
<evidence type="ECO:0000259" key="4">
    <source>
        <dbReference type="Pfam" id="PF03931"/>
    </source>
</evidence>
<comment type="pathway">
    <text evidence="1">Protein modification; protein ubiquitination.</text>
</comment>
<dbReference type="Proteomes" id="UP001642260">
    <property type="component" value="Unassembled WGS sequence"/>
</dbReference>
<dbReference type="Pfam" id="PF03931">
    <property type="entry name" value="Skp1_POZ"/>
    <property type="match status" value="1"/>
</dbReference>
<dbReference type="InterPro" id="IPR011333">
    <property type="entry name" value="SKP1/BTB/POZ_sf"/>
</dbReference>
<comment type="similarity">
    <text evidence="2">Belongs to the SKP1 family.</text>
</comment>
<dbReference type="AlphaFoldDB" id="A0ABC8JWN5"/>
<gene>
    <name evidence="5" type="ORF">ERUC_LOCUS15630</name>
</gene>
<organism evidence="5 6">
    <name type="scientific">Eruca vesicaria subsp. sativa</name>
    <name type="common">Garden rocket</name>
    <name type="synonym">Eruca sativa</name>
    <dbReference type="NCBI Taxonomy" id="29727"/>
    <lineage>
        <taxon>Eukaryota</taxon>
        <taxon>Viridiplantae</taxon>
        <taxon>Streptophyta</taxon>
        <taxon>Embryophyta</taxon>
        <taxon>Tracheophyta</taxon>
        <taxon>Spermatophyta</taxon>
        <taxon>Magnoliopsida</taxon>
        <taxon>eudicotyledons</taxon>
        <taxon>Gunneridae</taxon>
        <taxon>Pentapetalae</taxon>
        <taxon>rosids</taxon>
        <taxon>malvids</taxon>
        <taxon>Brassicales</taxon>
        <taxon>Brassicaceae</taxon>
        <taxon>Brassiceae</taxon>
        <taxon>Eruca</taxon>
    </lineage>
</organism>
<dbReference type="SMART" id="SM00512">
    <property type="entry name" value="Skp1"/>
    <property type="match status" value="1"/>
</dbReference>
<name>A0ABC8JWN5_ERUVS</name>
<dbReference type="GO" id="GO:0009867">
    <property type="term" value="P:jasmonic acid mediated signaling pathway"/>
    <property type="evidence" value="ECO:0007669"/>
    <property type="project" value="UniProtKB-ARBA"/>
</dbReference>
<proteinExistence type="inferred from homology"/>
<comment type="caution">
    <text evidence="5">The sequence shown here is derived from an EMBL/GenBank/DDBJ whole genome shotgun (WGS) entry which is preliminary data.</text>
</comment>
<evidence type="ECO:0000313" key="5">
    <source>
        <dbReference type="EMBL" id="CAH8341408.1"/>
    </source>
</evidence>
<dbReference type="Gene3D" id="3.30.710.10">
    <property type="entry name" value="Potassium Channel Kv1.1, Chain A"/>
    <property type="match status" value="1"/>
</dbReference>
<evidence type="ECO:0000313" key="6">
    <source>
        <dbReference type="Proteomes" id="UP001642260"/>
    </source>
</evidence>
<dbReference type="SUPFAM" id="SSF54695">
    <property type="entry name" value="POZ domain"/>
    <property type="match status" value="1"/>
</dbReference>
<dbReference type="InterPro" id="IPR016897">
    <property type="entry name" value="SKP1"/>
</dbReference>
<protein>
    <recommendedName>
        <fullName evidence="4">SKP1 component POZ domain-containing protein</fullName>
    </recommendedName>
</protein>
<evidence type="ECO:0000256" key="2">
    <source>
        <dbReference type="ARBA" id="ARBA00009993"/>
    </source>
</evidence>
<dbReference type="EMBL" id="CAKOAT010146266">
    <property type="protein sequence ID" value="CAH8341408.1"/>
    <property type="molecule type" value="Genomic_DNA"/>
</dbReference>
<reference evidence="5 6" key="1">
    <citation type="submission" date="2022-03" db="EMBL/GenBank/DDBJ databases">
        <authorList>
            <person name="Macdonald S."/>
            <person name="Ahmed S."/>
            <person name="Newling K."/>
        </authorList>
    </citation>
    <scope>NUCLEOTIDE SEQUENCE [LARGE SCALE GENOMIC DNA]</scope>
</reference>
<accession>A0ABC8JWN5</accession>
<sequence length="80" mass="8880">MKKIVLKSSDDEGVALEYQTIEHMVEDDCVDNRIPLPSVTSKILAKVIENCKKYVDATASKTEVVDCGASSEDDIKAWDF</sequence>
<feature type="domain" description="SKP1 component POZ" evidence="4">
    <location>
        <begin position="2"/>
        <end position="55"/>
    </location>
</feature>
<dbReference type="InterPro" id="IPR016073">
    <property type="entry name" value="Skp1_comp_POZ"/>
</dbReference>
<dbReference type="PANTHER" id="PTHR11165">
    <property type="entry name" value="SKP1"/>
    <property type="match status" value="1"/>
</dbReference>
<evidence type="ECO:0000256" key="3">
    <source>
        <dbReference type="ARBA" id="ARBA00022786"/>
    </source>
</evidence>
<dbReference type="InterPro" id="IPR001232">
    <property type="entry name" value="SKP1-like"/>
</dbReference>
<keyword evidence="6" id="KW-1185">Reference proteome</keyword>
<evidence type="ECO:0000256" key="1">
    <source>
        <dbReference type="ARBA" id="ARBA00004906"/>
    </source>
</evidence>